<sequence length="85" mass="9790">MQNIGLLSLDKPQYRELLVIQELTRQQQNMCDHKTHQISNRPSHFQYHQPYVCPIVRGKTDANVEFGAKSSVSMINGYTTLNKLS</sequence>
<gene>
    <name evidence="1" type="ORF">GCM10008983_20800</name>
</gene>
<accession>A0ABN0ZCJ0</accession>
<dbReference type="Proteomes" id="UP001501459">
    <property type="component" value="Unassembled WGS sequence"/>
</dbReference>
<comment type="caution">
    <text evidence="1">The sequence shown here is derived from an EMBL/GenBank/DDBJ whole genome shotgun (WGS) entry which is preliminary data.</text>
</comment>
<organism evidence="1 2">
    <name type="scientific">Lentibacillus halophilus</name>
    <dbReference type="NCBI Taxonomy" id="295065"/>
    <lineage>
        <taxon>Bacteria</taxon>
        <taxon>Bacillati</taxon>
        <taxon>Bacillota</taxon>
        <taxon>Bacilli</taxon>
        <taxon>Bacillales</taxon>
        <taxon>Bacillaceae</taxon>
        <taxon>Lentibacillus</taxon>
    </lineage>
</organism>
<proteinExistence type="predicted"/>
<protein>
    <submittedName>
        <fullName evidence="1">Uncharacterized protein</fullName>
    </submittedName>
</protein>
<reference evidence="1 2" key="1">
    <citation type="journal article" date="2019" name="Int. J. Syst. Evol. Microbiol.">
        <title>The Global Catalogue of Microorganisms (GCM) 10K type strain sequencing project: providing services to taxonomists for standard genome sequencing and annotation.</title>
        <authorList>
            <consortium name="The Broad Institute Genomics Platform"/>
            <consortium name="The Broad Institute Genome Sequencing Center for Infectious Disease"/>
            <person name="Wu L."/>
            <person name="Ma J."/>
        </authorList>
    </citation>
    <scope>NUCLEOTIDE SEQUENCE [LARGE SCALE GENOMIC DNA]</scope>
    <source>
        <strain evidence="1 2">JCM 12149</strain>
    </source>
</reference>
<evidence type="ECO:0000313" key="1">
    <source>
        <dbReference type="EMBL" id="GAA0443419.1"/>
    </source>
</evidence>
<dbReference type="EMBL" id="BAAADM010000054">
    <property type="protein sequence ID" value="GAA0443419.1"/>
    <property type="molecule type" value="Genomic_DNA"/>
</dbReference>
<evidence type="ECO:0000313" key="2">
    <source>
        <dbReference type="Proteomes" id="UP001501459"/>
    </source>
</evidence>
<keyword evidence="2" id="KW-1185">Reference proteome</keyword>
<name>A0ABN0ZCJ0_9BACI</name>